<dbReference type="EMBL" id="ODYU01010314">
    <property type="protein sequence ID" value="SOQ55334.1"/>
    <property type="molecule type" value="Genomic_DNA"/>
</dbReference>
<keyword evidence="3" id="KW-0963">Cytoplasm</keyword>
<dbReference type="InterPro" id="IPR013594">
    <property type="entry name" value="Dynein_heavy_tail"/>
</dbReference>
<organism evidence="16">
    <name type="scientific">Spodoptera frugiperda</name>
    <name type="common">Fall armyworm</name>
    <dbReference type="NCBI Taxonomy" id="7108"/>
    <lineage>
        <taxon>Eukaryota</taxon>
        <taxon>Metazoa</taxon>
        <taxon>Ecdysozoa</taxon>
        <taxon>Arthropoda</taxon>
        <taxon>Hexapoda</taxon>
        <taxon>Insecta</taxon>
        <taxon>Pterygota</taxon>
        <taxon>Neoptera</taxon>
        <taxon>Endopterygota</taxon>
        <taxon>Lepidoptera</taxon>
        <taxon>Glossata</taxon>
        <taxon>Ditrysia</taxon>
        <taxon>Noctuoidea</taxon>
        <taxon>Noctuidae</taxon>
        <taxon>Amphipyrinae</taxon>
        <taxon>Spodoptera</taxon>
    </lineage>
</organism>
<dbReference type="FunFam" id="1.20.140.100:FF:000001">
    <property type="entry name" value="dynein heavy chain 17, axonemal"/>
    <property type="match status" value="1"/>
</dbReference>
<dbReference type="Pfam" id="PF08393">
    <property type="entry name" value="DHC_N2"/>
    <property type="match status" value="1"/>
</dbReference>
<dbReference type="GO" id="GO:0051959">
    <property type="term" value="F:dynein light intermediate chain binding"/>
    <property type="evidence" value="ECO:0007669"/>
    <property type="project" value="InterPro"/>
</dbReference>
<evidence type="ECO:0000256" key="8">
    <source>
        <dbReference type="ARBA" id="ARBA00023054"/>
    </source>
</evidence>
<evidence type="ECO:0000313" key="16">
    <source>
        <dbReference type="EMBL" id="SOQ55334.1"/>
    </source>
</evidence>
<dbReference type="FunFam" id="1.10.287.2620:FF:000002">
    <property type="entry name" value="Dynein heavy chain 2, axonemal"/>
    <property type="match status" value="1"/>
</dbReference>
<keyword evidence="4" id="KW-0493">Microtubule</keyword>
<evidence type="ECO:0000256" key="3">
    <source>
        <dbReference type="ARBA" id="ARBA00022490"/>
    </source>
</evidence>
<comment type="similarity">
    <text evidence="2">Belongs to the dynein heavy chain family.</text>
</comment>
<dbReference type="PANTHER" id="PTHR46532">
    <property type="entry name" value="MALE FERTILITY FACTOR KL5"/>
    <property type="match status" value="1"/>
</dbReference>
<dbReference type="GO" id="GO:0005858">
    <property type="term" value="C:axonemal dynein complex"/>
    <property type="evidence" value="ECO:0007669"/>
    <property type="project" value="TreeGrafter"/>
</dbReference>
<dbReference type="InterPro" id="IPR042222">
    <property type="entry name" value="Dynein_2_N"/>
</dbReference>
<feature type="domain" description="Dynein axonemal heavy chain 2/5/8 coiled-coil" evidence="15">
    <location>
        <begin position="1162"/>
        <end position="1279"/>
    </location>
</feature>
<dbReference type="Gene3D" id="1.10.287.2620">
    <property type="match status" value="1"/>
</dbReference>
<evidence type="ECO:0000256" key="7">
    <source>
        <dbReference type="ARBA" id="ARBA00023017"/>
    </source>
</evidence>
<dbReference type="Pfam" id="PF08385">
    <property type="entry name" value="DHC_N1"/>
    <property type="match status" value="1"/>
</dbReference>
<evidence type="ECO:0000256" key="4">
    <source>
        <dbReference type="ARBA" id="ARBA00022701"/>
    </source>
</evidence>
<keyword evidence="5" id="KW-0547">Nucleotide-binding</keyword>
<dbReference type="InterPro" id="IPR042228">
    <property type="entry name" value="Dynein_linker_3"/>
</dbReference>
<keyword evidence="10" id="KW-0505">Motor protein</keyword>
<proteinExistence type="inferred from homology"/>
<keyword evidence="12" id="KW-0966">Cell projection</keyword>
<evidence type="ECO:0000256" key="11">
    <source>
        <dbReference type="ARBA" id="ARBA00023212"/>
    </source>
</evidence>
<gene>
    <name evidence="16" type="ORF">SFRICE_002738</name>
</gene>
<dbReference type="InterPro" id="IPR056759">
    <property type="entry name" value="DYH2-5-8_CC"/>
</dbReference>
<dbReference type="InterPro" id="IPR026983">
    <property type="entry name" value="DHC"/>
</dbReference>
<evidence type="ECO:0000259" key="15">
    <source>
        <dbReference type="Pfam" id="PF25007"/>
    </source>
</evidence>
<keyword evidence="6" id="KW-0067">ATP-binding</keyword>
<dbReference type="GO" id="GO:0005874">
    <property type="term" value="C:microtubule"/>
    <property type="evidence" value="ECO:0007669"/>
    <property type="project" value="UniProtKB-KW"/>
</dbReference>
<dbReference type="Gene3D" id="3.20.180.20">
    <property type="entry name" value="Dynein heavy chain, N-terminal domain 2"/>
    <property type="match status" value="1"/>
</dbReference>
<dbReference type="InterPro" id="IPR013602">
    <property type="entry name" value="Dynein_heavy_linker"/>
</dbReference>
<evidence type="ECO:0000256" key="1">
    <source>
        <dbReference type="ARBA" id="ARBA00004430"/>
    </source>
</evidence>
<evidence type="ECO:0000259" key="14">
    <source>
        <dbReference type="Pfam" id="PF08393"/>
    </source>
</evidence>
<sequence>MADGEGKPEGPEVVTIMPPVVKRPKIAWSDDLSHDSEEDRERERLAQLERELEQTREQKPIYDPEELEKLVDYVVRMTTIYDLRPEDWTPDTRQHIEDWFLEPKRECLRASHDIPLTPVYDLTYFIRPPDYVFKADTFHDDIVFGTFRDSIESNVINMMEHVYAPYFFAITAWPDSVKSEFCTHIHTFLAKLTDMYYKMLGLTVLYIPREGQNLSFEKASADRELVKRLEGVVVYWTHQIKSCLEDTAFVASQKELLCPSDEYDFWVYRHENLNALLHQLKNPAVKHITKILVTTHSTFIHQFQSLCEDIVQKVREATANIEYLQVIKQPCAVLECVVDPDEIAKHIPQIINLFRFIWMESPTYNSETRITNLFKALSNQIIILCRNYIKLDDLFDGQTIKALGEFSKCIDCCKKYREIYDVMAEAHNDDNPDSWVLDTGSIFNYIDSFIQRCFDMLDVCNCMIIFGRINEFETINKPYFGGARGDQFEAKCEKIERMFFAALLDVKAVGNTILDVQAPSWYDDILAFRTIIKDIEIIIENLVDTVFEGVNHVEEAVVALYSLNNYSKRKNLKRVFKRKTSEVDLHMWAMFSEEVQESKKDMVSTRSHYPADMPSYAGRASVLKMRKNRLVYLKNVMTDASAWLLPCSSSEDVIMHVNRLMGAIDVAIRELWIAWTHNLDEKCGVGLNKTLMRKSAEFPGLLECNIDVNILELCHEAAHWENLMMDIPLHAFQVYSKSSTINYVYESVLAVVKGYNKILDSLSDEERLLFKPLITVSQSCLASSLFLWLFDFDEGATTFSLVVFPPAVIGPWSPIHGAPYYTKMGSCSLTTAITSPPACEKKVQPGITKLTWTSTMSDAYIADCVIQIGELQDFLTTYKNCNVNLVKIMEKICDTPFVEFDIYNVFEIKTLRANIRKMESTAMDSVLEMYKLIVIYLVIVYEGFEAHITQMAEHWIKYVRRFDKLLEDALRLGIKSTMQNMYKCVHGDGTMAPSPLLKMDLYLVGKNITYIPSKIEIQDTFTTVLEEIVHIISSVPRLYEKFSLPSGGLRKFHEVIATDPDCNKLQRFINDEIDYNIKLVIDHLEMWDPYVHIWAVNKDEFLANYRTEQHTAEEFDDLIINYSNLANSVQIQETINQIHFITLNSSELKKSIISHCIVWQTKLGELLRTITEADIDVIYNYVEKSSEEAMKVPKDLKELQESIDTYDRLISEIAQIEKTFPPITDQMLTLVKFEVELSSDMTTRHENIPLLWEQYLGVLEEAKKNLEANKEKFKTDLLDQAEVFKEAAKEFCEEFYKTAPISSEFTGKEALAQLKAFREQLNALRAQEQAIRDGLAVFNLTTPVNLDLLKMEKELEKLEEVWGLVNQWEESWEKYKTQTFWEMETDEMEENVMYLFRNFNKLSRQLKDRNWEIIDTTRVKVDAFRRTLPLIGDLKNPCMRERHWDRIRALMGVEFDQNSEDFKLDLIMKLNFQAYAEEIAEISNAATMELNIENGLKAIREVWKSTKFEMSHHRGDMYKIKTVDDVMQFLEDHQVQLSSMKSTKYVEPFIKEVDYWEKSLGYVAECIEISLQVQRRYLYLETIFTGEDIRKQLPAEVLIFDALTADWTEVTKNMHAGKNAIEACIYKPQPYLFNKLNQMVDNLDGILRALEKYLETKRQLFPRFYFISNDDMLEILGNSKKPSLIQVHLKKLFDNVTRIRIDKKFLIVNSSQSRSKMEGILEKCHFVPMSTMKKVIDFIEAPMNFDPIKIYCKRNLLKLQESRNNAKYQDKDLKTFKSVHRIACCKAIYSHNWNKLLYLLKKCPPWEHNWKDVNEAALYTRALVILIMYHPSSQALGLLNQYLHLVWSCRSDEVKKAVLKILLTLPEKIHGVTNSRYKDTDKC</sequence>
<evidence type="ECO:0000256" key="10">
    <source>
        <dbReference type="ARBA" id="ARBA00023175"/>
    </source>
</evidence>
<dbReference type="Pfam" id="PF25007">
    <property type="entry name" value="DYH2-5-8_CC"/>
    <property type="match status" value="1"/>
</dbReference>
<keyword evidence="9" id="KW-0969">Cilium</keyword>
<name>A0A2H1WSD3_SPOFR</name>
<keyword evidence="8" id="KW-0175">Coiled coil</keyword>
<dbReference type="GO" id="GO:0007018">
    <property type="term" value="P:microtubule-based movement"/>
    <property type="evidence" value="ECO:0007669"/>
    <property type="project" value="InterPro"/>
</dbReference>
<evidence type="ECO:0000256" key="5">
    <source>
        <dbReference type="ARBA" id="ARBA00022741"/>
    </source>
</evidence>
<evidence type="ECO:0000256" key="12">
    <source>
        <dbReference type="ARBA" id="ARBA00023273"/>
    </source>
</evidence>
<evidence type="ECO:0000256" key="6">
    <source>
        <dbReference type="ARBA" id="ARBA00022840"/>
    </source>
</evidence>
<evidence type="ECO:0000259" key="13">
    <source>
        <dbReference type="Pfam" id="PF08385"/>
    </source>
</evidence>
<keyword evidence="7" id="KW-0243">Dynein</keyword>
<evidence type="ECO:0000256" key="2">
    <source>
        <dbReference type="ARBA" id="ARBA00008887"/>
    </source>
</evidence>
<comment type="subcellular location">
    <subcellularLocation>
        <location evidence="1">Cytoplasm</location>
        <location evidence="1">Cytoskeleton</location>
        <location evidence="1">Cilium axoneme</location>
    </subcellularLocation>
</comment>
<dbReference type="Gene3D" id="1.20.140.100">
    <property type="entry name" value="Dynein heavy chain, N-terminal domain 2"/>
    <property type="match status" value="1"/>
</dbReference>
<dbReference type="GO" id="GO:0005524">
    <property type="term" value="F:ATP binding"/>
    <property type="evidence" value="ECO:0007669"/>
    <property type="project" value="UniProtKB-KW"/>
</dbReference>
<feature type="domain" description="Dynein heavy chain tail" evidence="13">
    <location>
        <begin position="226"/>
        <end position="782"/>
    </location>
</feature>
<feature type="domain" description="Dynein heavy chain linker" evidence="14">
    <location>
        <begin position="1349"/>
        <end position="1708"/>
    </location>
</feature>
<keyword evidence="11" id="KW-0206">Cytoskeleton</keyword>
<evidence type="ECO:0000256" key="9">
    <source>
        <dbReference type="ARBA" id="ARBA00023069"/>
    </source>
</evidence>
<dbReference type="PANTHER" id="PTHR46532:SF11">
    <property type="entry name" value="DYNEIN AXONEMAL HEAVY CHAIN 12"/>
    <property type="match status" value="1"/>
</dbReference>
<accession>A0A2H1WSD3</accession>
<reference evidence="16" key="1">
    <citation type="submission" date="2016-07" db="EMBL/GenBank/DDBJ databases">
        <authorList>
            <person name="Bretaudeau A."/>
        </authorList>
    </citation>
    <scope>NUCLEOTIDE SEQUENCE</scope>
    <source>
        <strain evidence="16">Rice</strain>
        <tissue evidence="16">Whole body</tissue>
    </source>
</reference>
<protein>
    <submittedName>
        <fullName evidence="16">SFRICE_002738</fullName>
    </submittedName>
</protein>
<dbReference type="GO" id="GO:0045505">
    <property type="term" value="F:dynein intermediate chain binding"/>
    <property type="evidence" value="ECO:0007669"/>
    <property type="project" value="InterPro"/>
</dbReference>